<accession>I4BHG3</accession>
<dbReference type="InterPro" id="IPR013786">
    <property type="entry name" value="AcylCoA_DH/ox_N"/>
</dbReference>
<dbReference type="HOGENOM" id="CLU_018204_5_1_11"/>
<evidence type="ECO:0000256" key="2">
    <source>
        <dbReference type="ARBA" id="ARBA00009347"/>
    </source>
</evidence>
<dbReference type="OrthoDB" id="8677713at2"/>
<keyword evidence="5" id="KW-0560">Oxidoreductase</keyword>
<evidence type="ECO:0000256" key="5">
    <source>
        <dbReference type="ARBA" id="ARBA00023002"/>
    </source>
</evidence>
<dbReference type="GO" id="GO:0050660">
    <property type="term" value="F:flavin adenine dinucleotide binding"/>
    <property type="evidence" value="ECO:0007669"/>
    <property type="project" value="InterPro"/>
</dbReference>
<dbReference type="Gene3D" id="1.20.140.10">
    <property type="entry name" value="Butyryl-CoA Dehydrogenase, subunit A, domain 3"/>
    <property type="match status" value="1"/>
</dbReference>
<evidence type="ECO:0000259" key="6">
    <source>
        <dbReference type="Pfam" id="PF00441"/>
    </source>
</evidence>
<keyword evidence="4" id="KW-0274">FAD</keyword>
<evidence type="ECO:0000256" key="4">
    <source>
        <dbReference type="ARBA" id="ARBA00022827"/>
    </source>
</evidence>
<dbReference type="PANTHER" id="PTHR43884">
    <property type="entry name" value="ACYL-COA DEHYDROGENASE"/>
    <property type="match status" value="1"/>
</dbReference>
<evidence type="ECO:0000256" key="3">
    <source>
        <dbReference type="ARBA" id="ARBA00022630"/>
    </source>
</evidence>
<evidence type="ECO:0000259" key="7">
    <source>
        <dbReference type="Pfam" id="PF02771"/>
    </source>
</evidence>
<feature type="domain" description="Acyl-CoA dehydrogenase/oxidase C-terminal" evidence="6">
    <location>
        <begin position="230"/>
        <end position="354"/>
    </location>
</feature>
<keyword evidence="9" id="KW-1185">Reference proteome</keyword>
<dbReference type="GO" id="GO:0003995">
    <property type="term" value="F:acyl-CoA dehydrogenase activity"/>
    <property type="evidence" value="ECO:0007669"/>
    <property type="project" value="TreeGrafter"/>
</dbReference>
<dbReference type="InterPro" id="IPR009075">
    <property type="entry name" value="AcylCo_DH/oxidase_C"/>
</dbReference>
<comment type="cofactor">
    <cofactor evidence="1">
        <name>FAD</name>
        <dbReference type="ChEBI" id="CHEBI:57692"/>
    </cofactor>
</comment>
<dbReference type="PATRIC" id="fig|710421.3.peg.1938"/>
<feature type="domain" description="Acyl-CoA dehydrogenase/oxidase N-terminal" evidence="7">
    <location>
        <begin position="6"/>
        <end position="105"/>
    </location>
</feature>
<dbReference type="InterPro" id="IPR036250">
    <property type="entry name" value="AcylCo_DH-like_C"/>
</dbReference>
<comment type="similarity">
    <text evidence="2">Belongs to the acyl-CoA dehydrogenase family.</text>
</comment>
<dbReference type="Proteomes" id="UP000006057">
    <property type="component" value="Chromosome"/>
</dbReference>
<dbReference type="EMBL" id="CP003053">
    <property type="protein sequence ID" value="AFM16720.1"/>
    <property type="molecule type" value="Genomic_DNA"/>
</dbReference>
<evidence type="ECO:0000313" key="9">
    <source>
        <dbReference type="Proteomes" id="UP000006057"/>
    </source>
</evidence>
<protein>
    <submittedName>
        <fullName evidence="8">Acyl-CoA dehydrogenase</fullName>
    </submittedName>
</protein>
<dbReference type="InterPro" id="IPR037069">
    <property type="entry name" value="AcylCoA_DH/ox_N_sf"/>
</dbReference>
<reference evidence="8 9" key="1">
    <citation type="submission" date="2012-06" db="EMBL/GenBank/DDBJ databases">
        <title>Complete sequence of chromosome of Mycobacterium chubuense NBB4.</title>
        <authorList>
            <consortium name="US DOE Joint Genome Institute"/>
            <person name="Lucas S."/>
            <person name="Han J."/>
            <person name="Lapidus A."/>
            <person name="Cheng J.-F."/>
            <person name="Goodwin L."/>
            <person name="Pitluck S."/>
            <person name="Peters L."/>
            <person name="Mikhailova N."/>
            <person name="Teshima H."/>
            <person name="Detter J.C."/>
            <person name="Han C."/>
            <person name="Tapia R."/>
            <person name="Land M."/>
            <person name="Hauser L."/>
            <person name="Kyrpides N."/>
            <person name="Ivanova N."/>
            <person name="Pagani I."/>
            <person name="Mattes T."/>
            <person name="Holmes A."/>
            <person name="Rutledge P."/>
            <person name="Paulsen I."/>
            <person name="Coleman N."/>
            <person name="Woyke T."/>
        </authorList>
    </citation>
    <scope>NUCLEOTIDE SEQUENCE [LARGE SCALE GENOMIC DNA]</scope>
    <source>
        <strain evidence="8 9">NBB4</strain>
    </source>
</reference>
<proteinExistence type="inferred from homology"/>
<dbReference type="SUPFAM" id="SSF56645">
    <property type="entry name" value="Acyl-CoA dehydrogenase NM domain-like"/>
    <property type="match status" value="1"/>
</dbReference>
<dbReference type="KEGG" id="mcb:Mycch_1935"/>
<dbReference type="Pfam" id="PF00441">
    <property type="entry name" value="Acyl-CoA_dh_1"/>
    <property type="match status" value="1"/>
</dbReference>
<dbReference type="PANTHER" id="PTHR43884:SF20">
    <property type="entry name" value="ACYL-COA DEHYDROGENASE FADE28"/>
    <property type="match status" value="1"/>
</dbReference>
<dbReference type="SUPFAM" id="SSF47203">
    <property type="entry name" value="Acyl-CoA dehydrogenase C-terminal domain-like"/>
    <property type="match status" value="1"/>
</dbReference>
<evidence type="ECO:0000313" key="8">
    <source>
        <dbReference type="EMBL" id="AFM16720.1"/>
    </source>
</evidence>
<keyword evidence="3" id="KW-0285">Flavoprotein</keyword>
<organism evidence="8 9">
    <name type="scientific">Mycolicibacterium chubuense (strain NBB4)</name>
    <name type="common">Mycobacterium chubuense</name>
    <dbReference type="NCBI Taxonomy" id="710421"/>
    <lineage>
        <taxon>Bacteria</taxon>
        <taxon>Bacillati</taxon>
        <taxon>Actinomycetota</taxon>
        <taxon>Actinomycetes</taxon>
        <taxon>Mycobacteriales</taxon>
        <taxon>Mycobacteriaceae</taxon>
        <taxon>Mycolicibacterium</taxon>
    </lineage>
</organism>
<name>I4BHG3_MYCCN</name>
<dbReference type="STRING" id="710421.Mycch_1935"/>
<dbReference type="Pfam" id="PF02771">
    <property type="entry name" value="Acyl-CoA_dh_N"/>
    <property type="match status" value="1"/>
</dbReference>
<dbReference type="eggNOG" id="COG1960">
    <property type="taxonomic scope" value="Bacteria"/>
</dbReference>
<evidence type="ECO:0000256" key="1">
    <source>
        <dbReference type="ARBA" id="ARBA00001974"/>
    </source>
</evidence>
<dbReference type="InterPro" id="IPR009100">
    <property type="entry name" value="AcylCoA_DH/oxidase_NM_dom_sf"/>
</dbReference>
<gene>
    <name evidence="8" type="ordered locus">Mycch_1935</name>
</gene>
<sequence length="368" mass="38500">MNLEYTDEQVALRDTVRRYLSEKASVSGHVRAMLDDPTGTTDAVWRGLVDLGTTSLLVPADRGGDGMSMTEAGIVSEELGAALHPGPWLSSAVAAPRALAHFGADGTRTCELFAAVADGSVIATVAVAPPGDAALAADLHADGAILRGEIAPVPDAAAAHVLLVAGFGPHAKLFAVELNSPGVDVEAIPDVDPTRKNFRVVFTRAAAHVVAESDSVNSAAEALVDDIIIARAADALGAARQVLQMTVEHAKVRRQFGAAIGSFQAVAHLCVDMHETVELARSGLMYALWAADHAGPGERRRAALRVKAFAGQLAAVGDLAIQVCGGIGFTWEHDTHLYLKRLLSFSRFLGSPGGYLEQVGRELARGRA</sequence>
<dbReference type="Gene3D" id="1.10.540.10">
    <property type="entry name" value="Acyl-CoA dehydrogenase/oxidase, N-terminal domain"/>
    <property type="match status" value="1"/>
</dbReference>
<dbReference type="RefSeq" id="WP_014815200.1">
    <property type="nucleotide sequence ID" value="NC_018027.1"/>
</dbReference>
<dbReference type="AlphaFoldDB" id="I4BHG3"/>